<keyword evidence="1" id="KW-0472">Membrane</keyword>
<dbReference type="NCBIfam" id="NF042414">
    <property type="entry name" value="CLC_0170_fam"/>
    <property type="match status" value="1"/>
</dbReference>
<dbReference type="OrthoDB" id="2663629at2"/>
<evidence type="ECO:0000313" key="2">
    <source>
        <dbReference type="EMBL" id="OMD39319.1"/>
    </source>
</evidence>
<dbReference type="EMBL" id="MPTC01000014">
    <property type="protein sequence ID" value="OMD39319.1"/>
    <property type="molecule type" value="Genomic_DNA"/>
</dbReference>
<dbReference type="InterPro" id="IPR049971">
    <property type="entry name" value="CLC_0170-like"/>
</dbReference>
<reference evidence="4 5" key="1">
    <citation type="submission" date="2016-10" db="EMBL/GenBank/DDBJ databases">
        <title>Paenibacillus species isolates.</title>
        <authorList>
            <person name="Beno S.M."/>
        </authorList>
    </citation>
    <scope>NUCLEOTIDE SEQUENCE [LARGE SCALE GENOMIC DNA]</scope>
    <source>
        <strain evidence="2 5">FSL H7-0710</strain>
        <strain evidence="3 4">FSL R5-0923</strain>
    </source>
</reference>
<feature type="transmembrane region" description="Helical" evidence="1">
    <location>
        <begin position="42"/>
        <end position="61"/>
    </location>
</feature>
<dbReference type="AlphaFoldDB" id="A0A1R0XWF3"/>
<evidence type="ECO:0000313" key="3">
    <source>
        <dbReference type="EMBL" id="OMD55168.1"/>
    </source>
</evidence>
<sequence length="62" mass="7196">MLYHQLTYVIVALLISSVLLLTVDTKIYAVNAMHREKKYANVIGWIYFSLFLVIGLAQLFYL</sequence>
<organism evidence="2 5">
    <name type="scientific">Paenibacillus odorifer</name>
    <dbReference type="NCBI Taxonomy" id="189426"/>
    <lineage>
        <taxon>Bacteria</taxon>
        <taxon>Bacillati</taxon>
        <taxon>Bacillota</taxon>
        <taxon>Bacilli</taxon>
        <taxon>Bacillales</taxon>
        <taxon>Paenibacillaceae</taxon>
        <taxon>Paenibacillus</taxon>
    </lineage>
</organism>
<comment type="caution">
    <text evidence="2">The sequence shown here is derived from an EMBL/GenBank/DDBJ whole genome shotgun (WGS) entry which is preliminary data.</text>
</comment>
<dbReference type="RefSeq" id="WP_076119977.1">
    <property type="nucleotide sequence ID" value="NZ_MPTC01000014.1"/>
</dbReference>
<dbReference type="Proteomes" id="UP000187313">
    <property type="component" value="Unassembled WGS sequence"/>
</dbReference>
<evidence type="ECO:0000256" key="1">
    <source>
        <dbReference type="SAM" id="Phobius"/>
    </source>
</evidence>
<keyword evidence="4" id="KW-1185">Reference proteome</keyword>
<feature type="transmembrane region" description="Helical" evidence="1">
    <location>
        <begin position="6"/>
        <end position="30"/>
    </location>
</feature>
<proteinExistence type="predicted"/>
<name>A0A1R0XWF3_9BACL</name>
<dbReference type="EMBL" id="MPTD01000002">
    <property type="protein sequence ID" value="OMD55168.1"/>
    <property type="molecule type" value="Genomic_DNA"/>
</dbReference>
<accession>A0A1R0XWF3</accession>
<protein>
    <submittedName>
        <fullName evidence="2">Uncharacterized protein</fullName>
    </submittedName>
</protein>
<keyword evidence="1" id="KW-1133">Transmembrane helix</keyword>
<dbReference type="Proteomes" id="UP000187439">
    <property type="component" value="Unassembled WGS sequence"/>
</dbReference>
<evidence type="ECO:0000313" key="4">
    <source>
        <dbReference type="Proteomes" id="UP000187313"/>
    </source>
</evidence>
<evidence type="ECO:0000313" key="5">
    <source>
        <dbReference type="Proteomes" id="UP000187439"/>
    </source>
</evidence>
<keyword evidence="1" id="KW-0812">Transmembrane</keyword>
<gene>
    <name evidence="3" type="ORF">BSK51_03705</name>
    <name evidence="2" type="ORF">BSK52_17020</name>
</gene>